<dbReference type="EMBL" id="CCYD01001204">
    <property type="protein sequence ID" value="CEG44580.1"/>
    <property type="molecule type" value="Genomic_DNA"/>
</dbReference>
<organism evidence="1 2">
    <name type="scientific">Plasmopara halstedii</name>
    <name type="common">Downy mildew of sunflower</name>
    <dbReference type="NCBI Taxonomy" id="4781"/>
    <lineage>
        <taxon>Eukaryota</taxon>
        <taxon>Sar</taxon>
        <taxon>Stramenopiles</taxon>
        <taxon>Oomycota</taxon>
        <taxon>Peronosporomycetes</taxon>
        <taxon>Peronosporales</taxon>
        <taxon>Peronosporaceae</taxon>
        <taxon>Plasmopara</taxon>
    </lineage>
</organism>
<accession>A0A0P1AU97</accession>
<dbReference type="RefSeq" id="XP_036263299.1">
    <property type="nucleotide sequence ID" value="XM_036407611.1"/>
</dbReference>
<dbReference type="GeneID" id="59053034"/>
<dbReference type="AlphaFoldDB" id="A0A0P1AU97"/>
<dbReference type="Proteomes" id="UP000054928">
    <property type="component" value="Unassembled WGS sequence"/>
</dbReference>
<protein>
    <submittedName>
        <fullName evidence="1">Uncharacterized protein</fullName>
    </submittedName>
</protein>
<evidence type="ECO:0000313" key="1">
    <source>
        <dbReference type="EMBL" id="CEG44580.1"/>
    </source>
</evidence>
<keyword evidence="2" id="KW-1185">Reference proteome</keyword>
<evidence type="ECO:0000313" key="2">
    <source>
        <dbReference type="Proteomes" id="UP000054928"/>
    </source>
</evidence>
<name>A0A0P1AU97_PLAHL</name>
<reference evidence="2" key="1">
    <citation type="submission" date="2014-09" db="EMBL/GenBank/DDBJ databases">
        <authorList>
            <person name="Sharma Rahul"/>
            <person name="Thines Marco"/>
        </authorList>
    </citation>
    <scope>NUCLEOTIDE SEQUENCE [LARGE SCALE GENOMIC DNA]</scope>
</reference>
<sequence>MRQLGYQILLATFEPTKDLGDNQPSKFLQCTTLGHKSFCELLSKGASFQFKAFSVDSCEVATGNNWRCFCTA</sequence>
<proteinExistence type="predicted"/>